<organism evidence="1 2">
    <name type="scientific">Hamiltosporidium magnivora</name>
    <dbReference type="NCBI Taxonomy" id="148818"/>
    <lineage>
        <taxon>Eukaryota</taxon>
        <taxon>Fungi</taxon>
        <taxon>Fungi incertae sedis</taxon>
        <taxon>Microsporidia</taxon>
        <taxon>Dubosqiidae</taxon>
        <taxon>Hamiltosporidium</taxon>
    </lineage>
</organism>
<dbReference type="VEuPathDB" id="MicrosporidiaDB:CWI36_1668p0010"/>
<evidence type="ECO:0008006" key="3">
    <source>
        <dbReference type="Google" id="ProtNLM"/>
    </source>
</evidence>
<name>A0A4Q9KZ86_9MICR</name>
<proteinExistence type="predicted"/>
<dbReference type="Proteomes" id="UP000291404">
    <property type="component" value="Unassembled WGS sequence"/>
</dbReference>
<evidence type="ECO:0000313" key="2">
    <source>
        <dbReference type="Proteomes" id="UP000291404"/>
    </source>
</evidence>
<gene>
    <name evidence="1" type="ORF">CWI36_1668p0010</name>
</gene>
<accession>A0A4Q9KZ86</accession>
<dbReference type="AlphaFoldDB" id="A0A4Q9KZ86"/>
<comment type="caution">
    <text evidence="1">The sequence shown here is derived from an EMBL/GenBank/DDBJ whole genome shotgun (WGS) entry which is preliminary data.</text>
</comment>
<keyword evidence="2" id="KW-1185">Reference proteome</keyword>
<dbReference type="EMBL" id="PITI01001668">
    <property type="protein sequence ID" value="TBU00348.1"/>
    <property type="molecule type" value="Genomic_DNA"/>
</dbReference>
<reference evidence="1 2" key="1">
    <citation type="submission" date="2017-12" db="EMBL/GenBank/DDBJ databases">
        <authorList>
            <person name="Pombert J.-F."/>
            <person name="Haag K.L."/>
            <person name="Ebert D."/>
        </authorList>
    </citation>
    <scope>NUCLEOTIDE SEQUENCE [LARGE SCALE GENOMIC DNA]</scope>
    <source>
        <strain evidence="1">BE-OM-2</strain>
    </source>
</reference>
<sequence length="128" mass="14683">MTSQDLKKRSARPRDDAVFCSNRDRNVFWGAEGIFNTATSALSNLSNKLGKYKNDIIALQEIRCKETANVLETAFAIKNNLVGNVFEYSLIDKRSCSIRHKGNFFKTRFIYFNAPIGDIYEKTKEIFL</sequence>
<evidence type="ECO:0000313" key="1">
    <source>
        <dbReference type="EMBL" id="TBU00348.1"/>
    </source>
</evidence>
<protein>
    <recommendedName>
        <fullName evidence="3">Endonuclease/exonuclease/phosphatase domain-containing protein</fullName>
    </recommendedName>
</protein>